<dbReference type="EMBL" id="CP065050">
    <property type="protein sequence ID" value="QPI56345.1"/>
    <property type="molecule type" value="Genomic_DNA"/>
</dbReference>
<dbReference type="InterPro" id="IPR002711">
    <property type="entry name" value="HNH"/>
</dbReference>
<keyword evidence="3" id="KW-1185">Reference proteome</keyword>
<accession>A0ABX6W6S0</accession>
<reference evidence="2 3" key="1">
    <citation type="submission" date="2020-11" db="EMBL/GenBank/DDBJ databases">
        <title>Complete genome sequence unveiled secondary metabolic potentials in Streptomyces solisilvae HNM0141.</title>
        <authorList>
            <person name="Huang X."/>
        </authorList>
    </citation>
    <scope>NUCLEOTIDE SEQUENCE [LARGE SCALE GENOMIC DNA]</scope>
    <source>
        <strain evidence="2 3">HNM0141</strain>
    </source>
</reference>
<dbReference type="SMART" id="SM00507">
    <property type="entry name" value="HNHc"/>
    <property type="match status" value="1"/>
</dbReference>
<dbReference type="Proteomes" id="UP000663421">
    <property type="component" value="Chromosome"/>
</dbReference>
<gene>
    <name evidence="2" type="ORF">I1A49_16600</name>
</gene>
<feature type="domain" description="HNH nuclease" evidence="1">
    <location>
        <begin position="13"/>
        <end position="64"/>
    </location>
</feature>
<keyword evidence="2" id="KW-0255">Endonuclease</keyword>
<dbReference type="GO" id="GO:0004519">
    <property type="term" value="F:endonuclease activity"/>
    <property type="evidence" value="ECO:0007669"/>
    <property type="project" value="UniProtKB-KW"/>
</dbReference>
<name>A0ABX6W6S0_STRMQ</name>
<protein>
    <submittedName>
        <fullName evidence="2">HNH endonuclease</fullName>
    </submittedName>
</protein>
<keyword evidence="2" id="KW-0378">Hydrolase</keyword>
<organism evidence="2 3">
    <name type="scientific">Streptomyces malaysiensis</name>
    <dbReference type="NCBI Taxonomy" id="92644"/>
    <lineage>
        <taxon>Bacteria</taxon>
        <taxon>Bacillati</taxon>
        <taxon>Actinomycetota</taxon>
        <taxon>Actinomycetes</taxon>
        <taxon>Kitasatosporales</taxon>
        <taxon>Streptomycetaceae</taxon>
        <taxon>Streptomyces</taxon>
        <taxon>Streptomyces violaceusniger group</taxon>
    </lineage>
</organism>
<dbReference type="InterPro" id="IPR003615">
    <property type="entry name" value="HNH_nuc"/>
</dbReference>
<dbReference type="Pfam" id="PF01844">
    <property type="entry name" value="HNH"/>
    <property type="match status" value="1"/>
</dbReference>
<keyword evidence="2" id="KW-0540">Nuclease</keyword>
<evidence type="ECO:0000313" key="3">
    <source>
        <dbReference type="Proteomes" id="UP000663421"/>
    </source>
</evidence>
<dbReference type="CDD" id="cd00085">
    <property type="entry name" value="HNHc"/>
    <property type="match status" value="1"/>
</dbReference>
<sequence>MSASVEHFTPTDLLNDWADHDLWSCFFCGGSLTDGYHVEHFYPISKGGPHALFNLAPSCATCNLSKGARDPWAFLTEALEARGVDLDECLTVLDSE</sequence>
<proteinExistence type="predicted"/>
<evidence type="ECO:0000313" key="2">
    <source>
        <dbReference type="EMBL" id="QPI56345.1"/>
    </source>
</evidence>
<evidence type="ECO:0000259" key="1">
    <source>
        <dbReference type="SMART" id="SM00507"/>
    </source>
</evidence>
<dbReference type="Gene3D" id="1.10.30.50">
    <property type="match status" value="1"/>
</dbReference>